<feature type="active site" description="Proton donor" evidence="4">
    <location>
        <position position="48"/>
    </location>
</feature>
<dbReference type="EMBL" id="BMPO01000005">
    <property type="protein sequence ID" value="GGJ98120.1"/>
    <property type="molecule type" value="Genomic_DNA"/>
</dbReference>
<reference evidence="8" key="2">
    <citation type="submission" date="2020-09" db="EMBL/GenBank/DDBJ databases">
        <authorList>
            <person name="Sun Q."/>
            <person name="Ohkuma M."/>
        </authorList>
    </citation>
    <scope>NUCLEOTIDE SEQUENCE</scope>
    <source>
        <strain evidence="8">JCM 30078</strain>
    </source>
</reference>
<feature type="site" description="Lowers pKa of active site Tyr" evidence="6">
    <location>
        <position position="73"/>
    </location>
</feature>
<evidence type="ECO:0000256" key="6">
    <source>
        <dbReference type="PIRSR" id="PIRSR000097-3"/>
    </source>
</evidence>
<evidence type="ECO:0000259" key="7">
    <source>
        <dbReference type="Pfam" id="PF00248"/>
    </source>
</evidence>
<dbReference type="GO" id="GO:0016616">
    <property type="term" value="F:oxidoreductase activity, acting on the CH-OH group of donors, NAD or NADP as acceptor"/>
    <property type="evidence" value="ECO:0007669"/>
    <property type="project" value="UniProtKB-ARBA"/>
</dbReference>
<reference evidence="8" key="1">
    <citation type="journal article" date="2014" name="Int. J. Syst. Evol. Microbiol.">
        <title>Complete genome sequence of Corynebacterium casei LMG S-19264T (=DSM 44701T), isolated from a smear-ripened cheese.</title>
        <authorList>
            <consortium name="US DOE Joint Genome Institute (JGI-PGF)"/>
            <person name="Walter F."/>
            <person name="Albersmeier A."/>
            <person name="Kalinowski J."/>
            <person name="Ruckert C."/>
        </authorList>
    </citation>
    <scope>NUCLEOTIDE SEQUENCE</scope>
    <source>
        <strain evidence="8">JCM 30078</strain>
    </source>
</reference>
<dbReference type="AlphaFoldDB" id="A0A917UYU1"/>
<dbReference type="PANTHER" id="PTHR43827">
    <property type="entry name" value="2,5-DIKETO-D-GLUCONIC ACID REDUCTASE"/>
    <property type="match status" value="1"/>
</dbReference>
<dbReference type="RefSeq" id="WP_188983574.1">
    <property type="nucleotide sequence ID" value="NZ_BMPO01000005.1"/>
</dbReference>
<evidence type="ECO:0000256" key="4">
    <source>
        <dbReference type="PIRSR" id="PIRSR000097-1"/>
    </source>
</evidence>
<dbReference type="InterPro" id="IPR023210">
    <property type="entry name" value="NADP_OxRdtase_dom"/>
</dbReference>
<dbReference type="Gene3D" id="3.20.20.100">
    <property type="entry name" value="NADP-dependent oxidoreductase domain"/>
    <property type="match status" value="1"/>
</dbReference>
<name>A0A917UYU1_9PSED</name>
<dbReference type="PANTHER" id="PTHR43827:SF3">
    <property type="entry name" value="NADP-DEPENDENT OXIDOREDUCTASE DOMAIN-CONTAINING PROTEIN"/>
    <property type="match status" value="1"/>
</dbReference>
<feature type="binding site" evidence="5">
    <location>
        <position position="106"/>
    </location>
    <ligand>
        <name>substrate</name>
    </ligand>
</feature>
<accession>A0A917UYU1</accession>
<keyword evidence="9" id="KW-1185">Reference proteome</keyword>
<evidence type="ECO:0000256" key="2">
    <source>
        <dbReference type="ARBA" id="ARBA00022857"/>
    </source>
</evidence>
<sequence>MQTIETHDGLSLPKLGLGTWPTKDEECRSAVLSALELGYRHIDTAAAYENEDAVGTAIQQSSIAREELRLTTKIWWDQLQPDAMRASTESSLRKLKTDYVDLLMIHWPGQDWEPQRALETLAALKEEGKARHIGVANFPLALLRQTVEEFGIVPAALQVEYHVLLGQRALLDYTQQHKMAFVAYCPLARMRVSEVPQILTVAAKHYVKPTTVALKWLLMQPNVAAIPKASGRENQKTNLEALDLPLTDDDLTVLNGLPKNQRLVDPEFAPKWDPLDT</sequence>
<protein>
    <submittedName>
        <fullName evidence="8">Oxidoreductase</fullName>
    </submittedName>
</protein>
<dbReference type="Proteomes" id="UP000635983">
    <property type="component" value="Unassembled WGS sequence"/>
</dbReference>
<dbReference type="InterPro" id="IPR020471">
    <property type="entry name" value="AKR"/>
</dbReference>
<evidence type="ECO:0000256" key="3">
    <source>
        <dbReference type="ARBA" id="ARBA00023002"/>
    </source>
</evidence>
<dbReference type="InterPro" id="IPR036812">
    <property type="entry name" value="NAD(P)_OxRdtase_dom_sf"/>
</dbReference>
<organism evidence="8 9">
    <name type="scientific">Pseudomonas matsuisoli</name>
    <dbReference type="NCBI Taxonomy" id="1515666"/>
    <lineage>
        <taxon>Bacteria</taxon>
        <taxon>Pseudomonadati</taxon>
        <taxon>Pseudomonadota</taxon>
        <taxon>Gammaproteobacteria</taxon>
        <taxon>Pseudomonadales</taxon>
        <taxon>Pseudomonadaceae</taxon>
        <taxon>Pseudomonas</taxon>
    </lineage>
</organism>
<dbReference type="Pfam" id="PF00248">
    <property type="entry name" value="Aldo_ket_red"/>
    <property type="match status" value="1"/>
</dbReference>
<feature type="domain" description="NADP-dependent oxidoreductase" evidence="7">
    <location>
        <begin position="14"/>
        <end position="253"/>
    </location>
</feature>
<keyword evidence="3" id="KW-0560">Oxidoreductase</keyword>
<gene>
    <name evidence="8" type="ORF">GCM10009304_25050</name>
</gene>
<evidence type="ECO:0000313" key="8">
    <source>
        <dbReference type="EMBL" id="GGJ98120.1"/>
    </source>
</evidence>
<comment type="similarity">
    <text evidence="1">Belongs to the aldo/keto reductase family.</text>
</comment>
<evidence type="ECO:0000256" key="1">
    <source>
        <dbReference type="ARBA" id="ARBA00007905"/>
    </source>
</evidence>
<comment type="caution">
    <text evidence="8">The sequence shown here is derived from an EMBL/GenBank/DDBJ whole genome shotgun (WGS) entry which is preliminary data.</text>
</comment>
<dbReference type="PIRSF" id="PIRSF000097">
    <property type="entry name" value="AKR"/>
    <property type="match status" value="1"/>
</dbReference>
<evidence type="ECO:0000256" key="5">
    <source>
        <dbReference type="PIRSR" id="PIRSR000097-2"/>
    </source>
</evidence>
<dbReference type="PRINTS" id="PR00069">
    <property type="entry name" value="ALDKETRDTASE"/>
</dbReference>
<proteinExistence type="inferred from homology"/>
<dbReference type="InterPro" id="IPR018170">
    <property type="entry name" value="Aldo/ket_reductase_CS"/>
</dbReference>
<dbReference type="PROSITE" id="PS00798">
    <property type="entry name" value="ALDOKETO_REDUCTASE_1"/>
    <property type="match status" value="1"/>
</dbReference>
<dbReference type="SUPFAM" id="SSF51430">
    <property type="entry name" value="NAD(P)-linked oxidoreductase"/>
    <property type="match status" value="1"/>
</dbReference>
<keyword evidence="2" id="KW-0521">NADP</keyword>
<evidence type="ECO:0000313" key="9">
    <source>
        <dbReference type="Proteomes" id="UP000635983"/>
    </source>
</evidence>